<evidence type="ECO:0000313" key="1">
    <source>
        <dbReference type="EMBL" id="KAI9901645.1"/>
    </source>
</evidence>
<gene>
    <name evidence="1" type="ORF">N3K66_003462</name>
</gene>
<protein>
    <submittedName>
        <fullName evidence="1">Uncharacterized protein</fullName>
    </submittedName>
</protein>
<sequence>MARLNEPSSLSTDSLETLRRKLLRQNRDLAKLNNVRALRIRELENQCACQLSENLELRGRILELEKQAEDNDSRRIADHALAVKAKMEAQLTEWGALLAGLGLEPPMKRHSPRVRKSMKQRMSFNYVRPSPSQRRLRDISQEIEELGQIPEHKSYPRMTLDPDQIQALRERVDESDEAEAQNMDSPELGPPPMSHFIDEPEPIKHDSPLAKSPARELQSNSKGTVEPPVLLPSPQPDRDAENSPSPQKQLRPMMDDDAATDSQSEDGVPHVAIPLDLKPKKPTVAATQTAQPAKSGIKRKFAARDDVENIRPVEKPANENQPPRMTTQKGSVREKTGGKIFKDVTSTRKDMGDKPVLSAQPRQALAPKSANDDMCSPVKKARPAASGDDIAIAKATLNKPKVASQEKRRGRPKNPTPIQDEVTPTPEPPAPVSIAEIPEPHEMTPSSPEPAHMMDAPREGTPPPVDISSSGETARGSRRNRTAVSYAEPNLRDKMRRPGKQMMDAVSGYRRTSQSEPLSVEGKIKRESASADSLRHFPAADHSHTASDRAFASPLAHKEAQELPSSVTTERRRRPSSIQKMIEDSDEDSEGSKADGVESTAETDDDVYEFQGSSPKAGRKRGGRQRPTRRASAAVDSDDDFAPMERAATSTRRRSMMV</sequence>
<reference evidence="1" key="1">
    <citation type="submission" date="2022-10" db="EMBL/GenBank/DDBJ databases">
        <title>Complete Genome of Trichothecium roseum strain YXFP-22015, a Plant Pathogen Isolated from Citrus.</title>
        <authorList>
            <person name="Wang Y."/>
            <person name="Zhu L."/>
        </authorList>
    </citation>
    <scope>NUCLEOTIDE SEQUENCE</scope>
    <source>
        <strain evidence="1">YXFP-22015</strain>
    </source>
</reference>
<evidence type="ECO:0000313" key="2">
    <source>
        <dbReference type="Proteomes" id="UP001163324"/>
    </source>
</evidence>
<dbReference type="EMBL" id="CM047942">
    <property type="protein sequence ID" value="KAI9901645.1"/>
    <property type="molecule type" value="Genomic_DNA"/>
</dbReference>
<proteinExistence type="predicted"/>
<keyword evidence="2" id="KW-1185">Reference proteome</keyword>
<accession>A0ACC0V5A2</accession>
<organism evidence="1 2">
    <name type="scientific">Trichothecium roseum</name>
    <dbReference type="NCBI Taxonomy" id="47278"/>
    <lineage>
        <taxon>Eukaryota</taxon>
        <taxon>Fungi</taxon>
        <taxon>Dikarya</taxon>
        <taxon>Ascomycota</taxon>
        <taxon>Pezizomycotina</taxon>
        <taxon>Sordariomycetes</taxon>
        <taxon>Hypocreomycetidae</taxon>
        <taxon>Hypocreales</taxon>
        <taxon>Hypocreales incertae sedis</taxon>
        <taxon>Trichothecium</taxon>
    </lineage>
</organism>
<dbReference type="Proteomes" id="UP001163324">
    <property type="component" value="Chromosome 3"/>
</dbReference>
<comment type="caution">
    <text evidence="1">The sequence shown here is derived from an EMBL/GenBank/DDBJ whole genome shotgun (WGS) entry which is preliminary data.</text>
</comment>
<name>A0ACC0V5A2_9HYPO</name>